<evidence type="ECO:0000313" key="2">
    <source>
        <dbReference type="EMBL" id="MBR7832793.1"/>
    </source>
</evidence>
<evidence type="ECO:0000256" key="1">
    <source>
        <dbReference type="SAM" id="Phobius"/>
    </source>
</evidence>
<comment type="caution">
    <text evidence="2">The sequence shown here is derived from an EMBL/GenBank/DDBJ whole genome shotgun (WGS) entry which is preliminary data.</text>
</comment>
<keyword evidence="3" id="KW-1185">Reference proteome</keyword>
<organism evidence="2 3">
    <name type="scientific">Actinospica durhamensis</name>
    <dbReference type="NCBI Taxonomy" id="1508375"/>
    <lineage>
        <taxon>Bacteria</taxon>
        <taxon>Bacillati</taxon>
        <taxon>Actinomycetota</taxon>
        <taxon>Actinomycetes</taxon>
        <taxon>Catenulisporales</taxon>
        <taxon>Actinospicaceae</taxon>
        <taxon>Actinospica</taxon>
    </lineage>
</organism>
<feature type="transmembrane region" description="Helical" evidence="1">
    <location>
        <begin position="19"/>
        <end position="41"/>
    </location>
</feature>
<reference evidence="2" key="1">
    <citation type="submission" date="2021-04" db="EMBL/GenBank/DDBJ databases">
        <title>Genome based classification of Actinospica acidithermotolerans sp. nov., an actinobacterium isolated from an Indonesian hot spring.</title>
        <authorList>
            <person name="Kusuma A.B."/>
            <person name="Putra K.E."/>
            <person name="Nafisah S."/>
            <person name="Loh J."/>
            <person name="Nouioui I."/>
            <person name="Goodfellow M."/>
        </authorList>
    </citation>
    <scope>NUCLEOTIDE SEQUENCE</scope>
    <source>
        <strain evidence="2">CSCA 57</strain>
    </source>
</reference>
<dbReference type="AlphaFoldDB" id="A0A941EKY7"/>
<dbReference type="EMBL" id="JAGSOG010000016">
    <property type="protein sequence ID" value="MBR7832793.1"/>
    <property type="molecule type" value="Genomic_DNA"/>
</dbReference>
<name>A0A941EKY7_9ACTN</name>
<feature type="transmembrane region" description="Helical" evidence="1">
    <location>
        <begin position="47"/>
        <end position="67"/>
    </location>
</feature>
<evidence type="ECO:0000313" key="3">
    <source>
        <dbReference type="Proteomes" id="UP000675781"/>
    </source>
</evidence>
<accession>A0A941EKY7</accession>
<keyword evidence="1" id="KW-1133">Transmembrane helix</keyword>
<keyword evidence="1" id="KW-0812">Transmembrane</keyword>
<gene>
    <name evidence="2" type="ORF">KDL01_05945</name>
</gene>
<keyword evidence="1" id="KW-0472">Membrane</keyword>
<dbReference type="RefSeq" id="WP_212527313.1">
    <property type="nucleotide sequence ID" value="NZ_JAGSOG010000016.1"/>
</dbReference>
<proteinExistence type="predicted"/>
<dbReference type="Proteomes" id="UP000675781">
    <property type="component" value="Unassembled WGS sequence"/>
</dbReference>
<protein>
    <submittedName>
        <fullName evidence="2">Uncharacterized protein</fullName>
    </submittedName>
</protein>
<sequence length="87" mass="9098">MTEQAPPVPSRRLFTRPELIFACGFSAALSTVLAGIAASIMDSPMPFVAAAVGGIGTSVGAAVVMTGDDDRAQLKSWREYRRGGGQR</sequence>